<accession>A0A975KT57</accession>
<keyword evidence="2" id="KW-1185">Reference proteome</keyword>
<reference evidence="2" key="1">
    <citation type="submission" date="2021-05" db="EMBL/GenBank/DDBJ databases">
        <title>Direct Submission.</title>
        <authorList>
            <person name="Li K."/>
            <person name="Gao J."/>
        </authorList>
    </citation>
    <scope>NUCLEOTIDE SEQUENCE [LARGE SCALE GENOMIC DNA]</scope>
    <source>
        <strain evidence="2">Mg02</strain>
        <plasmid evidence="2">unnamed4</plasmid>
    </source>
</reference>
<proteinExistence type="predicted"/>
<organism evidence="1 2">
    <name type="scientific">Nocardiopsis changdeensis</name>
    <dbReference type="NCBI Taxonomy" id="2831969"/>
    <lineage>
        <taxon>Bacteria</taxon>
        <taxon>Bacillati</taxon>
        <taxon>Actinomycetota</taxon>
        <taxon>Actinomycetes</taxon>
        <taxon>Streptosporangiales</taxon>
        <taxon>Nocardiopsidaceae</taxon>
        <taxon>Nocardiopsis</taxon>
    </lineage>
</organism>
<evidence type="ECO:0000313" key="2">
    <source>
        <dbReference type="Proteomes" id="UP000676079"/>
    </source>
</evidence>
<dbReference type="Proteomes" id="UP000676079">
    <property type="component" value="Plasmid unnamed4"/>
</dbReference>
<gene>
    <name evidence="1" type="ORF">KGD84_33110</name>
</gene>
<geneLocation type="plasmid" evidence="1 2">
    <name>unnamed4</name>
</geneLocation>
<keyword evidence="1" id="KW-0614">Plasmid</keyword>
<name>A0A975KT57_9ACTN</name>
<evidence type="ECO:0000313" key="1">
    <source>
        <dbReference type="EMBL" id="QUX26540.1"/>
    </source>
</evidence>
<sequence length="239" mass="26009">MERSTRARGHFGLADLADRIGPDGRLPDDIDTSDLVHQVLARRTPAGVYLTQGARTDLPPAHPARRSAHTLAWDWGRDPYPPAPASAPTPQDLRTWPHYWTTGPGRAVAARGACAHPGTRRPRLCPVCEEAAHTRGEDPGDTTTGSLILAALTAHGVRARPSTEGDCVMVDLGAVRVEITDAFGPRYDYPPGRHRGFCAQVVHQDEPYRNYLVYASADRDAVRDADQLARTVARVSASR</sequence>
<protein>
    <submittedName>
        <fullName evidence="1">Uncharacterized protein</fullName>
    </submittedName>
</protein>
<dbReference type="RefSeq" id="WP_220565966.1">
    <property type="nucleotide sequence ID" value="NZ_CP074136.1"/>
</dbReference>
<dbReference type="EMBL" id="CP074136">
    <property type="protein sequence ID" value="QUX26540.1"/>
    <property type="molecule type" value="Genomic_DNA"/>
</dbReference>